<keyword evidence="3 5" id="KW-0694">RNA-binding</keyword>
<keyword evidence="5" id="KW-0678">Repressor</keyword>
<dbReference type="InterPro" id="IPR003751">
    <property type="entry name" value="CsrA"/>
</dbReference>
<evidence type="ECO:0000256" key="3">
    <source>
        <dbReference type="ARBA" id="ARBA00022884"/>
    </source>
</evidence>
<dbReference type="GO" id="GO:0006402">
    <property type="term" value="P:mRNA catabolic process"/>
    <property type="evidence" value="ECO:0007669"/>
    <property type="project" value="InterPro"/>
</dbReference>
<evidence type="ECO:0000256" key="4">
    <source>
        <dbReference type="ARBA" id="ARBA00023159"/>
    </source>
</evidence>
<dbReference type="Proteomes" id="UP000566995">
    <property type="component" value="Unassembled WGS sequence"/>
</dbReference>
<dbReference type="InterPro" id="IPR036107">
    <property type="entry name" value="CsrA_sf"/>
</dbReference>
<dbReference type="GO" id="GO:0045947">
    <property type="term" value="P:negative regulation of translational initiation"/>
    <property type="evidence" value="ECO:0007669"/>
    <property type="project" value="UniProtKB-UniRule"/>
</dbReference>
<proteinExistence type="inferred from homology"/>
<dbReference type="AlphaFoldDB" id="A0A7W7KPJ6"/>
<dbReference type="PANTHER" id="PTHR34984">
    <property type="entry name" value="CARBON STORAGE REGULATOR"/>
    <property type="match status" value="1"/>
</dbReference>
<comment type="subunit">
    <text evidence="5">Homodimer; the beta-strands of each monomer intercalate to form a hydrophobic core, while the alpha-helices form wings that extend away from the core.</text>
</comment>
<comment type="function">
    <text evidence="5">A key translational regulator that binds mRNA to regulate translation initiation and/or mRNA stability. Mediates global changes in gene expression, shifting from rapid growth to stress survival by linking envelope stress, the stringent response and the catabolite repression systems. Usually binds in the 5'-UTR; binding at or near the Shine-Dalgarno sequence prevents ribosome-binding, repressing translation, binding elsewhere in the 5'-UTR can activate translation and/or stabilize the mRNA. Its function is antagonized by small RNA(s).</text>
</comment>
<gene>
    <name evidence="5" type="primary">csrA</name>
    <name evidence="6" type="ORF">HNP46_004824</name>
</gene>
<dbReference type="GO" id="GO:0048027">
    <property type="term" value="F:mRNA 5'-UTR binding"/>
    <property type="evidence" value="ECO:0007669"/>
    <property type="project" value="UniProtKB-UniRule"/>
</dbReference>
<sequence>MLSLTRSVGQTIRIGDDIEIVILRVKGNQVRLGISAPPDITVHREEVYQRIQAHERLPF</sequence>
<comment type="subcellular location">
    <subcellularLocation>
        <location evidence="5">Cytoplasm</location>
    </subcellularLocation>
</comment>
<name>A0A7W7KPJ6_PSENT</name>
<dbReference type="NCBIfam" id="NF002469">
    <property type="entry name" value="PRK01712.1"/>
    <property type="match status" value="1"/>
</dbReference>
<dbReference type="EMBL" id="JACHLI010000022">
    <property type="protein sequence ID" value="MBB4865923.1"/>
    <property type="molecule type" value="Genomic_DNA"/>
</dbReference>
<protein>
    <recommendedName>
        <fullName evidence="5">Translational regulator CsrA</fullName>
    </recommendedName>
    <alternativeName>
        <fullName evidence="5">Carbon storage regulator</fullName>
    </alternativeName>
</protein>
<evidence type="ECO:0000256" key="5">
    <source>
        <dbReference type="HAMAP-Rule" id="MF_00167"/>
    </source>
</evidence>
<organism evidence="6 7">
    <name type="scientific">Pseudomonas nitroreducens</name>
    <dbReference type="NCBI Taxonomy" id="46680"/>
    <lineage>
        <taxon>Bacteria</taxon>
        <taxon>Pseudomonadati</taxon>
        <taxon>Pseudomonadota</taxon>
        <taxon>Gammaproteobacteria</taxon>
        <taxon>Pseudomonadales</taxon>
        <taxon>Pseudomonadaceae</taxon>
        <taxon>Pseudomonas</taxon>
    </lineage>
</organism>
<keyword evidence="4 5" id="KW-0010">Activator</keyword>
<dbReference type="RefSeq" id="WP_184593929.1">
    <property type="nucleotide sequence ID" value="NZ_JACHLI010000022.1"/>
</dbReference>
<dbReference type="GO" id="GO:0006109">
    <property type="term" value="P:regulation of carbohydrate metabolic process"/>
    <property type="evidence" value="ECO:0007669"/>
    <property type="project" value="UniProtKB-UniRule"/>
</dbReference>
<dbReference type="GO" id="GO:0045948">
    <property type="term" value="P:positive regulation of translational initiation"/>
    <property type="evidence" value="ECO:0007669"/>
    <property type="project" value="UniProtKB-UniRule"/>
</dbReference>
<evidence type="ECO:0000313" key="6">
    <source>
        <dbReference type="EMBL" id="MBB4865923.1"/>
    </source>
</evidence>
<comment type="caution">
    <text evidence="6">The sequence shown here is derived from an EMBL/GenBank/DDBJ whole genome shotgun (WGS) entry which is preliminary data.</text>
</comment>
<evidence type="ECO:0000313" key="7">
    <source>
        <dbReference type="Proteomes" id="UP000566995"/>
    </source>
</evidence>
<evidence type="ECO:0000256" key="2">
    <source>
        <dbReference type="ARBA" id="ARBA00022845"/>
    </source>
</evidence>
<dbReference type="Pfam" id="PF02599">
    <property type="entry name" value="CsrA"/>
    <property type="match status" value="1"/>
</dbReference>
<dbReference type="Gene3D" id="2.60.40.4380">
    <property type="entry name" value="Translational regulator CsrA"/>
    <property type="match status" value="1"/>
</dbReference>
<keyword evidence="2 5" id="KW-0810">Translation regulation</keyword>
<reference evidence="6 7" key="1">
    <citation type="submission" date="2020-08" db="EMBL/GenBank/DDBJ databases">
        <title>Functional genomics of gut bacteria from endangered species of beetles.</title>
        <authorList>
            <person name="Carlos-Shanley C."/>
        </authorList>
    </citation>
    <scope>NUCLEOTIDE SEQUENCE [LARGE SCALE GENOMIC DNA]</scope>
    <source>
        <strain evidence="6 7">S00179</strain>
    </source>
</reference>
<dbReference type="NCBIfam" id="TIGR00202">
    <property type="entry name" value="csrA"/>
    <property type="match status" value="1"/>
</dbReference>
<dbReference type="GO" id="GO:0005829">
    <property type="term" value="C:cytosol"/>
    <property type="evidence" value="ECO:0007669"/>
    <property type="project" value="TreeGrafter"/>
</dbReference>
<dbReference type="SUPFAM" id="SSF117130">
    <property type="entry name" value="CsrA-like"/>
    <property type="match status" value="1"/>
</dbReference>
<accession>A0A7W7KPJ6</accession>
<dbReference type="PANTHER" id="PTHR34984:SF1">
    <property type="entry name" value="CARBON STORAGE REGULATOR"/>
    <property type="match status" value="1"/>
</dbReference>
<dbReference type="HAMAP" id="MF_00167">
    <property type="entry name" value="CsrA"/>
    <property type="match status" value="1"/>
</dbReference>
<evidence type="ECO:0000256" key="1">
    <source>
        <dbReference type="ARBA" id="ARBA00022490"/>
    </source>
</evidence>
<keyword evidence="1 5" id="KW-0963">Cytoplasm</keyword>
<comment type="similarity">
    <text evidence="5">Belongs to the CsrA/RsmA family.</text>
</comment>